<dbReference type="SUPFAM" id="SSF53335">
    <property type="entry name" value="S-adenosyl-L-methionine-dependent methyltransferases"/>
    <property type="match status" value="1"/>
</dbReference>
<dbReference type="Gene3D" id="3.40.50.150">
    <property type="entry name" value="Vaccinia Virus protein VP39"/>
    <property type="match status" value="1"/>
</dbReference>
<keyword evidence="3" id="KW-1185">Reference proteome</keyword>
<dbReference type="AlphaFoldDB" id="W0RL34"/>
<protein>
    <submittedName>
        <fullName evidence="2">Methyltransferase</fullName>
    </submittedName>
</protein>
<evidence type="ECO:0000259" key="1">
    <source>
        <dbReference type="Pfam" id="PF08241"/>
    </source>
</evidence>
<evidence type="ECO:0000313" key="2">
    <source>
        <dbReference type="EMBL" id="AHG91040.1"/>
    </source>
</evidence>
<dbReference type="eggNOG" id="COG2227">
    <property type="taxonomic scope" value="Bacteria"/>
</dbReference>
<dbReference type="Pfam" id="PF08241">
    <property type="entry name" value="Methyltransf_11"/>
    <property type="match status" value="1"/>
</dbReference>
<feature type="domain" description="Methyltransferase type 11" evidence="1">
    <location>
        <begin position="61"/>
        <end position="152"/>
    </location>
</feature>
<dbReference type="InterPro" id="IPR013216">
    <property type="entry name" value="Methyltransf_11"/>
</dbReference>
<dbReference type="EMBL" id="CP007128">
    <property type="protein sequence ID" value="AHG91040.1"/>
    <property type="molecule type" value="Genomic_DNA"/>
</dbReference>
<evidence type="ECO:0000313" key="3">
    <source>
        <dbReference type="Proteomes" id="UP000019151"/>
    </source>
</evidence>
<dbReference type="GO" id="GO:0008757">
    <property type="term" value="F:S-adenosylmethionine-dependent methyltransferase activity"/>
    <property type="evidence" value="ECO:0007669"/>
    <property type="project" value="InterPro"/>
</dbReference>
<dbReference type="InParanoid" id="W0RL34"/>
<dbReference type="CDD" id="cd02440">
    <property type="entry name" value="AdoMet_MTases"/>
    <property type="match status" value="1"/>
</dbReference>
<name>W0RL34_9BACT</name>
<proteinExistence type="predicted"/>
<dbReference type="HOGENOM" id="CLU_993089_0_0_0"/>
<dbReference type="KEGG" id="gba:J421_3503"/>
<gene>
    <name evidence="2" type="ORF">J421_3503</name>
</gene>
<keyword evidence="2" id="KW-0489">Methyltransferase</keyword>
<dbReference type="STRING" id="861299.J421_3503"/>
<keyword evidence="2" id="KW-0808">Transferase</keyword>
<dbReference type="RefSeq" id="WP_025412499.1">
    <property type="nucleotide sequence ID" value="NZ_CP007128.1"/>
</dbReference>
<organism evidence="2 3">
    <name type="scientific">Gemmatirosa kalamazoonensis</name>
    <dbReference type="NCBI Taxonomy" id="861299"/>
    <lineage>
        <taxon>Bacteria</taxon>
        <taxon>Pseudomonadati</taxon>
        <taxon>Gemmatimonadota</taxon>
        <taxon>Gemmatimonadia</taxon>
        <taxon>Gemmatimonadales</taxon>
        <taxon>Gemmatimonadaceae</taxon>
        <taxon>Gemmatirosa</taxon>
    </lineage>
</organism>
<dbReference type="InterPro" id="IPR029063">
    <property type="entry name" value="SAM-dependent_MTases_sf"/>
</dbReference>
<dbReference type="OrthoDB" id="9760689at2"/>
<sequence>MAESITTPNDRRLTELYPGLDRLAADYYAQHQEVGSEALAVIRWIDRLVDLSTGSRRVVVVGCGPKPIAMQQLLEAGYDAVGVEPVPLMAEDARRFLGDPSRVATAAAEALPYPDGSCRVVLLENVLEHVDSPLATINEAYRVLEPGGVCYIYTTNRYRLSLTGKNFEYRVPFYNWFPETLKEAYVHHHLHFDPRLANYSVRPAVHWWSYADLCRLGRLAGFAYFYSRLDVLEPPPPNGMRSRVRHAVLERVRKSPWLRAMALLQFGNSIFMVKRRDAAP</sequence>
<accession>W0RL34</accession>
<reference evidence="2 3" key="1">
    <citation type="journal article" date="2014" name="Genome Announc.">
        <title>Genome Sequence and Methylome of Soil Bacterium Gemmatirosa kalamazoonensis KBS708T, a Member of the Rarely Cultivated Gemmatimonadetes Phylum.</title>
        <authorList>
            <person name="Debruyn J.M."/>
            <person name="Radosevich M."/>
            <person name="Wommack K.E."/>
            <person name="Polson S.W."/>
            <person name="Hauser L.J."/>
            <person name="Fawaz M.N."/>
            <person name="Korlach J."/>
            <person name="Tsai Y.C."/>
        </authorList>
    </citation>
    <scope>NUCLEOTIDE SEQUENCE [LARGE SCALE GENOMIC DNA]</scope>
    <source>
        <strain evidence="2 3">KBS708</strain>
    </source>
</reference>
<dbReference type="GO" id="GO:0032259">
    <property type="term" value="P:methylation"/>
    <property type="evidence" value="ECO:0007669"/>
    <property type="project" value="UniProtKB-KW"/>
</dbReference>
<dbReference type="Proteomes" id="UP000019151">
    <property type="component" value="Chromosome"/>
</dbReference>